<dbReference type="SUPFAM" id="SSF51556">
    <property type="entry name" value="Metallo-dependent hydrolases"/>
    <property type="match status" value="1"/>
</dbReference>
<comment type="similarity">
    <text evidence="2">Belongs to the metallo-dependent hydrolases superfamily. Adenosine and AMP deaminases family.</text>
</comment>
<dbReference type="Proteomes" id="UP000077266">
    <property type="component" value="Unassembled WGS sequence"/>
</dbReference>
<evidence type="ECO:0000256" key="1">
    <source>
        <dbReference type="ARBA" id="ARBA00001947"/>
    </source>
</evidence>
<keyword evidence="4 9" id="KW-0378">Hydrolase</keyword>
<dbReference type="Gene3D" id="3.20.20.140">
    <property type="entry name" value="Metal-dependent hydrolases"/>
    <property type="match status" value="1"/>
</dbReference>
<feature type="domain" description="Adenosine deaminase" evidence="8">
    <location>
        <begin position="27"/>
        <end position="332"/>
    </location>
</feature>
<dbReference type="GO" id="GO:0009117">
    <property type="term" value="P:nucleotide metabolic process"/>
    <property type="evidence" value="ECO:0007669"/>
    <property type="project" value="UniProtKB-KW"/>
</dbReference>
<reference evidence="9 10" key="1">
    <citation type="journal article" date="2016" name="Mol. Biol. Evol.">
        <title>Comparative Genomics of Early-Diverging Mushroom-Forming Fungi Provides Insights into the Origins of Lignocellulose Decay Capabilities.</title>
        <authorList>
            <person name="Nagy L.G."/>
            <person name="Riley R."/>
            <person name="Tritt A."/>
            <person name="Adam C."/>
            <person name="Daum C."/>
            <person name="Floudas D."/>
            <person name="Sun H."/>
            <person name="Yadav J.S."/>
            <person name="Pangilinan J."/>
            <person name="Larsson K.H."/>
            <person name="Matsuura K."/>
            <person name="Barry K."/>
            <person name="Labutti K."/>
            <person name="Kuo R."/>
            <person name="Ohm R.A."/>
            <person name="Bhattacharya S.S."/>
            <person name="Shirouzu T."/>
            <person name="Yoshinaga Y."/>
            <person name="Martin F.M."/>
            <person name="Grigoriev I.V."/>
            <person name="Hibbett D.S."/>
        </authorList>
    </citation>
    <scope>NUCLEOTIDE SEQUENCE [LARGE SCALE GENOMIC DNA]</scope>
    <source>
        <strain evidence="9 10">HHB12029</strain>
    </source>
</reference>
<evidence type="ECO:0000256" key="2">
    <source>
        <dbReference type="ARBA" id="ARBA00006676"/>
    </source>
</evidence>
<name>A0A165GQ72_EXIGL</name>
<keyword evidence="3" id="KW-0479">Metal-binding</keyword>
<protein>
    <submittedName>
        <fullName evidence="9">Metallo-dependent hydrolase</fullName>
    </submittedName>
</protein>
<dbReference type="GO" id="GO:0006154">
    <property type="term" value="P:adenosine catabolic process"/>
    <property type="evidence" value="ECO:0007669"/>
    <property type="project" value="TreeGrafter"/>
</dbReference>
<evidence type="ECO:0000256" key="3">
    <source>
        <dbReference type="ARBA" id="ARBA00022723"/>
    </source>
</evidence>
<evidence type="ECO:0000313" key="10">
    <source>
        <dbReference type="Proteomes" id="UP000077266"/>
    </source>
</evidence>
<dbReference type="InterPro" id="IPR001365">
    <property type="entry name" value="A_deaminase_dom"/>
</dbReference>
<dbReference type="AlphaFoldDB" id="A0A165GQ72"/>
<organism evidence="9 10">
    <name type="scientific">Exidia glandulosa HHB12029</name>
    <dbReference type="NCBI Taxonomy" id="1314781"/>
    <lineage>
        <taxon>Eukaryota</taxon>
        <taxon>Fungi</taxon>
        <taxon>Dikarya</taxon>
        <taxon>Basidiomycota</taxon>
        <taxon>Agaricomycotina</taxon>
        <taxon>Agaricomycetes</taxon>
        <taxon>Auriculariales</taxon>
        <taxon>Exidiaceae</taxon>
        <taxon>Exidia</taxon>
    </lineage>
</organism>
<dbReference type="Pfam" id="PF00962">
    <property type="entry name" value="A_deaminase"/>
    <property type="match status" value="1"/>
</dbReference>
<evidence type="ECO:0000256" key="6">
    <source>
        <dbReference type="ARBA" id="ARBA00023080"/>
    </source>
</evidence>
<evidence type="ECO:0000313" key="9">
    <source>
        <dbReference type="EMBL" id="KZV90846.1"/>
    </source>
</evidence>
<keyword evidence="5" id="KW-0862">Zinc</keyword>
<dbReference type="GO" id="GO:0046103">
    <property type="term" value="P:inosine biosynthetic process"/>
    <property type="evidence" value="ECO:0007669"/>
    <property type="project" value="TreeGrafter"/>
</dbReference>
<dbReference type="STRING" id="1314781.A0A165GQ72"/>
<keyword evidence="6" id="KW-0546">Nucleotide metabolism</keyword>
<evidence type="ECO:0000256" key="4">
    <source>
        <dbReference type="ARBA" id="ARBA00022801"/>
    </source>
</evidence>
<evidence type="ECO:0000256" key="5">
    <source>
        <dbReference type="ARBA" id="ARBA00022833"/>
    </source>
</evidence>
<proteinExistence type="inferred from homology"/>
<dbReference type="PANTHER" id="PTHR11409:SF42">
    <property type="entry name" value="ADENOSINE DEAMINASE-LIKE PROTEIN"/>
    <property type="match status" value="1"/>
</dbReference>
<sequence>MNDIAGPAAAALASLKRYERVFISLLPKAELHAHLNGCIPLDCLRELARDYAPEPGEPTVDLTAFADGIKLDEIHDFFKLFPAIYALTATPAALRVATRAVLDQFIGDDARQQNCAYVELRTTPRTTKHMTRKEYLEAVLDEVELSPKDRTALLVAVDRRMEESVVAEIVNLAIELKNAGRRVVGMDLCGEPLAGDVHMLVKHLARAKEAGLGVTVHVAETSANTAEDTMALLSFEPTRLGHATFLNDEARAFVEEHRIPIEICLTSNLLCKTVSALEDHHIKHWLLRDHPVAICTDDTLPFRTSLAGEYALLLAKPPLGLGLSEDEVSAIAERGLGARMGQM</sequence>
<dbReference type="GO" id="GO:0046872">
    <property type="term" value="F:metal ion binding"/>
    <property type="evidence" value="ECO:0007669"/>
    <property type="project" value="UniProtKB-KW"/>
</dbReference>
<gene>
    <name evidence="9" type="ORF">EXIGLDRAFT_710662</name>
</gene>
<dbReference type="GO" id="GO:0004000">
    <property type="term" value="F:adenosine deaminase activity"/>
    <property type="evidence" value="ECO:0007669"/>
    <property type="project" value="TreeGrafter"/>
</dbReference>
<dbReference type="InParanoid" id="A0A165GQ72"/>
<evidence type="ECO:0000256" key="7">
    <source>
        <dbReference type="ARBA" id="ARBA00048787"/>
    </source>
</evidence>
<dbReference type="OrthoDB" id="272271at2759"/>
<dbReference type="FunCoup" id="A0A165GQ72">
    <property type="interactions" value="199"/>
</dbReference>
<dbReference type="InterPro" id="IPR006330">
    <property type="entry name" value="Ado/ade_deaminase"/>
</dbReference>
<keyword evidence="10" id="KW-1185">Reference proteome</keyword>
<accession>A0A165GQ72</accession>
<comment type="catalytic activity">
    <reaction evidence="7">
        <text>N(6)-methyl-AMP + H2O + H(+) = IMP + methylamine</text>
        <dbReference type="Rhea" id="RHEA:16001"/>
        <dbReference type="ChEBI" id="CHEBI:15377"/>
        <dbReference type="ChEBI" id="CHEBI:15378"/>
        <dbReference type="ChEBI" id="CHEBI:58053"/>
        <dbReference type="ChEBI" id="CHEBI:59338"/>
        <dbReference type="ChEBI" id="CHEBI:144842"/>
    </reaction>
    <physiologicalReaction direction="left-to-right" evidence="7">
        <dbReference type="Rhea" id="RHEA:16002"/>
    </physiologicalReaction>
</comment>
<comment type="cofactor">
    <cofactor evidence="1">
        <name>Zn(2+)</name>
        <dbReference type="ChEBI" id="CHEBI:29105"/>
    </cofactor>
</comment>
<evidence type="ECO:0000259" key="8">
    <source>
        <dbReference type="Pfam" id="PF00962"/>
    </source>
</evidence>
<dbReference type="EMBL" id="KV426039">
    <property type="protein sequence ID" value="KZV90846.1"/>
    <property type="molecule type" value="Genomic_DNA"/>
</dbReference>
<dbReference type="InterPro" id="IPR032466">
    <property type="entry name" value="Metal_Hydrolase"/>
</dbReference>
<dbReference type="PANTHER" id="PTHR11409">
    <property type="entry name" value="ADENOSINE DEAMINASE"/>
    <property type="match status" value="1"/>
</dbReference>